<feature type="non-terminal residue" evidence="1">
    <location>
        <position position="1"/>
    </location>
</feature>
<dbReference type="Pfam" id="PF16677">
    <property type="entry name" value="GP3_package"/>
    <property type="match status" value="1"/>
</dbReference>
<evidence type="ECO:0000313" key="1">
    <source>
        <dbReference type="EMBL" id="CAB4140100.1"/>
    </source>
</evidence>
<sequence>PMYKTAEEMEAAIQDYFENGITTRTVIVGKGENKQSVELPVPTITGLVLHLGFESRQSFYDYEEKPEFTYTVKRARTLIEKEYEEMMQTASTPAGAIFALKNMGWKDKQEIEQNSNVNIKGGVIIEWPDED</sequence>
<reference evidence="1" key="1">
    <citation type="submission" date="2020-04" db="EMBL/GenBank/DDBJ databases">
        <authorList>
            <person name="Chiriac C."/>
            <person name="Salcher M."/>
            <person name="Ghai R."/>
            <person name="Kavagutti S V."/>
        </authorList>
    </citation>
    <scope>NUCLEOTIDE SEQUENCE</scope>
</reference>
<dbReference type="InterPro" id="IPR032066">
    <property type="entry name" value="GP3_package"/>
</dbReference>
<dbReference type="EMBL" id="LR796374">
    <property type="protein sequence ID" value="CAB4140100.1"/>
    <property type="molecule type" value="Genomic_DNA"/>
</dbReference>
<organism evidence="1">
    <name type="scientific">uncultured Caudovirales phage</name>
    <dbReference type="NCBI Taxonomy" id="2100421"/>
    <lineage>
        <taxon>Viruses</taxon>
        <taxon>Duplodnaviria</taxon>
        <taxon>Heunggongvirae</taxon>
        <taxon>Uroviricota</taxon>
        <taxon>Caudoviricetes</taxon>
        <taxon>Peduoviridae</taxon>
        <taxon>Maltschvirus</taxon>
        <taxon>Maltschvirus maltsch</taxon>
    </lineage>
</organism>
<accession>A0A6J5M4V3</accession>
<gene>
    <name evidence="1" type="ORF">UFOVP402_1</name>
</gene>
<name>A0A6J5M4V3_9CAUD</name>
<protein>
    <submittedName>
        <fullName evidence="1">DNA-packaging protein gp3</fullName>
    </submittedName>
</protein>
<dbReference type="Gene3D" id="1.10.132.80">
    <property type="match status" value="1"/>
</dbReference>
<proteinExistence type="predicted"/>